<organism evidence="1 2">
    <name type="scientific">Handroanthus impetiginosus</name>
    <dbReference type="NCBI Taxonomy" id="429701"/>
    <lineage>
        <taxon>Eukaryota</taxon>
        <taxon>Viridiplantae</taxon>
        <taxon>Streptophyta</taxon>
        <taxon>Embryophyta</taxon>
        <taxon>Tracheophyta</taxon>
        <taxon>Spermatophyta</taxon>
        <taxon>Magnoliopsida</taxon>
        <taxon>eudicotyledons</taxon>
        <taxon>Gunneridae</taxon>
        <taxon>Pentapetalae</taxon>
        <taxon>asterids</taxon>
        <taxon>lamiids</taxon>
        <taxon>Lamiales</taxon>
        <taxon>Bignoniaceae</taxon>
        <taxon>Crescentiina</taxon>
        <taxon>Tabebuia alliance</taxon>
        <taxon>Handroanthus</taxon>
    </lineage>
</organism>
<comment type="caution">
    <text evidence="1">The sequence shown here is derived from an EMBL/GenBank/DDBJ whole genome shotgun (WGS) entry which is preliminary data.</text>
</comment>
<dbReference type="EMBL" id="NKXS01007704">
    <property type="protein sequence ID" value="PIM99255.1"/>
    <property type="molecule type" value="Genomic_DNA"/>
</dbReference>
<dbReference type="Proteomes" id="UP000231279">
    <property type="component" value="Unassembled WGS sequence"/>
</dbReference>
<accession>A0A2G9G1Q6</accession>
<evidence type="ECO:0000313" key="2">
    <source>
        <dbReference type="Proteomes" id="UP000231279"/>
    </source>
</evidence>
<evidence type="ECO:0000313" key="1">
    <source>
        <dbReference type="EMBL" id="PIM99255.1"/>
    </source>
</evidence>
<gene>
    <name evidence="1" type="ORF">CDL12_28259</name>
</gene>
<proteinExistence type="predicted"/>
<sequence length="47" mass="5549">MGMNFLEEDIAPTRRTYICRKLKKTKWQQVESQTCLMGFLQTSAFAF</sequence>
<name>A0A2G9G1Q6_9LAMI</name>
<reference evidence="2" key="1">
    <citation type="journal article" date="2018" name="Gigascience">
        <title>Genome assembly of the Pink Ipe (Handroanthus impetiginosus, Bignoniaceae), a highly valued, ecologically keystone Neotropical timber forest tree.</title>
        <authorList>
            <person name="Silva-Junior O.B."/>
            <person name="Grattapaglia D."/>
            <person name="Novaes E."/>
            <person name="Collevatti R.G."/>
        </authorList>
    </citation>
    <scope>NUCLEOTIDE SEQUENCE [LARGE SCALE GENOMIC DNA]</scope>
    <source>
        <strain evidence="2">cv. UFG-1</strain>
    </source>
</reference>
<keyword evidence="2" id="KW-1185">Reference proteome</keyword>
<protein>
    <submittedName>
        <fullName evidence="1">Uncharacterized protein</fullName>
    </submittedName>
</protein>
<dbReference type="AlphaFoldDB" id="A0A2G9G1Q6"/>